<sequence length="265" mass="27512">GADLGRAVFSFATVRYLLAEGTVFTNAFFEGAKASGGRFARADFTGAQCKGADFSDSAFTEATLTGALLVEANFKGCVMSKARRALPPERGAEMALSPLLESASLSPVSALVGSAHGAADIGFALLPPPPVDRPARSARTRLQATLKNADASNGNFRGVDFSGGNIRGVKFEHSDLRGASFFEADLTGPPPSSCRGRRLTTCNTNQDAVCTIIGASFKDAELRGVTWDRAKGLDTVDFVGAVAAPDLTKMAAKHCSGTVLNGVCV</sequence>
<evidence type="ECO:0000313" key="1">
    <source>
        <dbReference type="EnsemblProtists" id="EOD37582"/>
    </source>
</evidence>
<reference evidence="1" key="2">
    <citation type="submission" date="2024-10" db="UniProtKB">
        <authorList>
            <consortium name="EnsemblProtists"/>
        </authorList>
    </citation>
    <scope>IDENTIFICATION</scope>
</reference>
<keyword evidence="2" id="KW-1185">Reference proteome</keyword>
<name>A0A0D3KP97_EMIH1</name>
<dbReference type="InterPro" id="IPR001646">
    <property type="entry name" value="5peptide_repeat"/>
</dbReference>
<protein>
    <recommendedName>
        <fullName evidence="3">Pentapeptide repeat-containing protein</fullName>
    </recommendedName>
</protein>
<dbReference type="SUPFAM" id="SSF141571">
    <property type="entry name" value="Pentapeptide repeat-like"/>
    <property type="match status" value="2"/>
</dbReference>
<dbReference type="PANTHER" id="PTHR14136:SF17">
    <property type="entry name" value="BTB_POZ DOMAIN-CONTAINING PROTEIN KCTD9"/>
    <property type="match status" value="1"/>
</dbReference>
<evidence type="ECO:0008006" key="3">
    <source>
        <dbReference type="Google" id="ProtNLM"/>
    </source>
</evidence>
<dbReference type="RefSeq" id="XP_005790011.1">
    <property type="nucleotide sequence ID" value="XM_005789954.1"/>
</dbReference>
<organism evidence="1 2">
    <name type="scientific">Emiliania huxleyi (strain CCMP1516)</name>
    <dbReference type="NCBI Taxonomy" id="280463"/>
    <lineage>
        <taxon>Eukaryota</taxon>
        <taxon>Haptista</taxon>
        <taxon>Haptophyta</taxon>
        <taxon>Prymnesiophyceae</taxon>
        <taxon>Isochrysidales</taxon>
        <taxon>Noelaerhabdaceae</taxon>
        <taxon>Emiliania</taxon>
    </lineage>
</organism>
<dbReference type="EnsemblProtists" id="EOD37582">
    <property type="protein sequence ID" value="EOD37582"/>
    <property type="gene ID" value="EMIHUDRAFT_77876"/>
</dbReference>
<dbReference type="GeneID" id="17282852"/>
<dbReference type="Proteomes" id="UP000013827">
    <property type="component" value="Unassembled WGS sequence"/>
</dbReference>
<dbReference type="Gene3D" id="2.160.20.80">
    <property type="entry name" value="E3 ubiquitin-protein ligase SopA"/>
    <property type="match status" value="2"/>
</dbReference>
<dbReference type="InterPro" id="IPR051082">
    <property type="entry name" value="Pentapeptide-BTB/POZ_domain"/>
</dbReference>
<dbReference type="HOGENOM" id="CLU_1052096_0_0_1"/>
<dbReference type="Pfam" id="PF00805">
    <property type="entry name" value="Pentapeptide"/>
    <property type="match status" value="3"/>
</dbReference>
<dbReference type="AlphaFoldDB" id="A0A0D3KP97"/>
<proteinExistence type="predicted"/>
<evidence type="ECO:0000313" key="2">
    <source>
        <dbReference type="Proteomes" id="UP000013827"/>
    </source>
</evidence>
<dbReference type="PANTHER" id="PTHR14136">
    <property type="entry name" value="BTB_POZ DOMAIN-CONTAINING PROTEIN KCTD9"/>
    <property type="match status" value="1"/>
</dbReference>
<accession>A0A0D3KP97</accession>
<reference evidence="2" key="1">
    <citation type="journal article" date="2013" name="Nature">
        <title>Pan genome of the phytoplankton Emiliania underpins its global distribution.</title>
        <authorList>
            <person name="Read B.A."/>
            <person name="Kegel J."/>
            <person name="Klute M.J."/>
            <person name="Kuo A."/>
            <person name="Lefebvre S.C."/>
            <person name="Maumus F."/>
            <person name="Mayer C."/>
            <person name="Miller J."/>
            <person name="Monier A."/>
            <person name="Salamov A."/>
            <person name="Young J."/>
            <person name="Aguilar M."/>
            <person name="Claverie J.M."/>
            <person name="Frickenhaus S."/>
            <person name="Gonzalez K."/>
            <person name="Herman E.K."/>
            <person name="Lin Y.C."/>
            <person name="Napier J."/>
            <person name="Ogata H."/>
            <person name="Sarno A.F."/>
            <person name="Shmutz J."/>
            <person name="Schroeder D."/>
            <person name="de Vargas C."/>
            <person name="Verret F."/>
            <person name="von Dassow P."/>
            <person name="Valentin K."/>
            <person name="Van de Peer Y."/>
            <person name="Wheeler G."/>
            <person name="Dacks J.B."/>
            <person name="Delwiche C.F."/>
            <person name="Dyhrman S.T."/>
            <person name="Glockner G."/>
            <person name="John U."/>
            <person name="Richards T."/>
            <person name="Worden A.Z."/>
            <person name="Zhang X."/>
            <person name="Grigoriev I.V."/>
            <person name="Allen A.E."/>
            <person name="Bidle K."/>
            <person name="Borodovsky M."/>
            <person name="Bowler C."/>
            <person name="Brownlee C."/>
            <person name="Cock J.M."/>
            <person name="Elias M."/>
            <person name="Gladyshev V.N."/>
            <person name="Groth M."/>
            <person name="Guda C."/>
            <person name="Hadaegh A."/>
            <person name="Iglesias-Rodriguez M.D."/>
            <person name="Jenkins J."/>
            <person name="Jones B.M."/>
            <person name="Lawson T."/>
            <person name="Leese F."/>
            <person name="Lindquist E."/>
            <person name="Lobanov A."/>
            <person name="Lomsadze A."/>
            <person name="Malik S.B."/>
            <person name="Marsh M.E."/>
            <person name="Mackinder L."/>
            <person name="Mock T."/>
            <person name="Mueller-Roeber B."/>
            <person name="Pagarete A."/>
            <person name="Parker M."/>
            <person name="Probert I."/>
            <person name="Quesneville H."/>
            <person name="Raines C."/>
            <person name="Rensing S.A."/>
            <person name="Riano-Pachon D.M."/>
            <person name="Richier S."/>
            <person name="Rokitta S."/>
            <person name="Shiraiwa Y."/>
            <person name="Soanes D.M."/>
            <person name="van der Giezen M."/>
            <person name="Wahlund T.M."/>
            <person name="Williams B."/>
            <person name="Wilson W."/>
            <person name="Wolfe G."/>
            <person name="Wurch L.L."/>
        </authorList>
    </citation>
    <scope>NUCLEOTIDE SEQUENCE</scope>
</reference>
<dbReference type="PaxDb" id="2903-EOD37582"/>
<dbReference type="STRING" id="2903.R1DR67"/>
<dbReference type="KEGG" id="ehx:EMIHUDRAFT_77876"/>